<dbReference type="GO" id="GO:0045003">
    <property type="term" value="P:double-strand break repair via synthesis-dependent strand annealing"/>
    <property type="evidence" value="ECO:0007669"/>
    <property type="project" value="TreeGrafter"/>
</dbReference>
<comment type="subunit">
    <text evidence="9">Interacts with the MHF histone-fold complex to form the FANCM-MHF complex.</text>
</comment>
<keyword evidence="6" id="KW-0067">ATP-binding</keyword>
<dbReference type="InterPro" id="IPR044749">
    <property type="entry name" value="FANCM_DEXDc"/>
</dbReference>
<evidence type="ECO:0000259" key="11">
    <source>
        <dbReference type="PROSITE" id="PS51192"/>
    </source>
</evidence>
<keyword evidence="5" id="KW-0347">Helicase</keyword>
<dbReference type="EC" id="3.6.4.12" evidence="9"/>
<feature type="region of interest" description="Disordered" evidence="10">
    <location>
        <begin position="825"/>
        <end position="1001"/>
    </location>
</feature>
<dbReference type="Proteomes" id="UP000076532">
    <property type="component" value="Unassembled WGS sequence"/>
</dbReference>
<evidence type="ECO:0000259" key="12">
    <source>
        <dbReference type="PROSITE" id="PS51194"/>
    </source>
</evidence>
<gene>
    <name evidence="13" type="ORF">FIBSPDRAFT_1036950</name>
</gene>
<dbReference type="GO" id="GO:0005634">
    <property type="term" value="C:nucleus"/>
    <property type="evidence" value="ECO:0007669"/>
    <property type="project" value="UniProtKB-SubCell"/>
</dbReference>
<dbReference type="InterPro" id="IPR027417">
    <property type="entry name" value="P-loop_NTPase"/>
</dbReference>
<evidence type="ECO:0000256" key="7">
    <source>
        <dbReference type="ARBA" id="ARBA00023242"/>
    </source>
</evidence>
<evidence type="ECO:0000256" key="10">
    <source>
        <dbReference type="SAM" id="MobiDB-lite"/>
    </source>
</evidence>
<comment type="similarity">
    <text evidence="2 9">Belongs to the DEAD box helicase family. DEAH subfamily. FANCM sub-subfamily.</text>
</comment>
<dbReference type="PANTHER" id="PTHR14025">
    <property type="entry name" value="FANCONI ANEMIA GROUP M FANCM FAMILY MEMBER"/>
    <property type="match status" value="1"/>
</dbReference>
<keyword evidence="7" id="KW-0539">Nucleus</keyword>
<evidence type="ECO:0000256" key="3">
    <source>
        <dbReference type="ARBA" id="ARBA00022741"/>
    </source>
</evidence>
<dbReference type="InterPro" id="IPR039686">
    <property type="entry name" value="FANCM/Mph1-like_ID"/>
</dbReference>
<keyword evidence="4 13" id="KW-0378">Hydrolase</keyword>
<protein>
    <recommendedName>
        <fullName evidence="9">ATP-dependent DNA helicase</fullName>
        <ecNumber evidence="9">3.6.4.12</ecNumber>
    </recommendedName>
</protein>
<feature type="compositionally biased region" description="Basic residues" evidence="10">
    <location>
        <begin position="157"/>
        <end position="167"/>
    </location>
</feature>
<dbReference type="OrthoDB" id="164902at2759"/>
<dbReference type="CDD" id="cd12091">
    <property type="entry name" value="FANCM_ID"/>
    <property type="match status" value="1"/>
</dbReference>
<dbReference type="SMART" id="SM00490">
    <property type="entry name" value="HELICc"/>
    <property type="match status" value="1"/>
</dbReference>
<feature type="region of interest" description="Disordered" evidence="10">
    <location>
        <begin position="1022"/>
        <end position="1069"/>
    </location>
</feature>
<organism evidence="13 14">
    <name type="scientific">Athelia psychrophila</name>
    <dbReference type="NCBI Taxonomy" id="1759441"/>
    <lineage>
        <taxon>Eukaryota</taxon>
        <taxon>Fungi</taxon>
        <taxon>Dikarya</taxon>
        <taxon>Basidiomycota</taxon>
        <taxon>Agaricomycotina</taxon>
        <taxon>Agaricomycetes</taxon>
        <taxon>Agaricomycetidae</taxon>
        <taxon>Atheliales</taxon>
        <taxon>Atheliaceae</taxon>
        <taxon>Athelia</taxon>
    </lineage>
</organism>
<feature type="compositionally biased region" description="Low complexity" evidence="10">
    <location>
        <begin position="778"/>
        <end position="790"/>
    </location>
</feature>
<dbReference type="SUPFAM" id="SSF52540">
    <property type="entry name" value="P-loop containing nucleoside triphosphate hydrolases"/>
    <property type="match status" value="1"/>
</dbReference>
<dbReference type="STRING" id="436010.A0A166V3N0"/>
<dbReference type="PROSITE" id="PS51194">
    <property type="entry name" value="HELICASE_CTER"/>
    <property type="match status" value="1"/>
</dbReference>
<feature type="domain" description="Helicase C-terminal" evidence="12">
    <location>
        <begin position="580"/>
        <end position="747"/>
    </location>
</feature>
<feature type="compositionally biased region" description="Low complexity" evidence="10">
    <location>
        <begin position="108"/>
        <end position="131"/>
    </location>
</feature>
<dbReference type="CDD" id="cd18033">
    <property type="entry name" value="DEXDc_FANCM"/>
    <property type="match status" value="1"/>
</dbReference>
<evidence type="ECO:0000256" key="1">
    <source>
        <dbReference type="ARBA" id="ARBA00004123"/>
    </source>
</evidence>
<dbReference type="InterPro" id="IPR014001">
    <property type="entry name" value="Helicase_ATP-bd"/>
</dbReference>
<evidence type="ECO:0000313" key="13">
    <source>
        <dbReference type="EMBL" id="KZP32316.1"/>
    </source>
</evidence>
<feature type="domain" description="Helicase ATP-binding" evidence="11">
    <location>
        <begin position="229"/>
        <end position="397"/>
    </location>
</feature>
<dbReference type="Gene3D" id="3.40.50.300">
    <property type="entry name" value="P-loop containing nucleotide triphosphate hydrolases"/>
    <property type="match status" value="2"/>
</dbReference>
<evidence type="ECO:0000313" key="14">
    <source>
        <dbReference type="Proteomes" id="UP000076532"/>
    </source>
</evidence>
<dbReference type="SMART" id="SM00487">
    <property type="entry name" value="DEXDc"/>
    <property type="match status" value="1"/>
</dbReference>
<proteinExistence type="inferred from homology"/>
<name>A0A166V3N0_9AGAM</name>
<comment type="subcellular location">
    <subcellularLocation>
        <location evidence="1 9">Nucleus</location>
    </subcellularLocation>
</comment>
<feature type="compositionally biased region" description="Basic residues" evidence="10">
    <location>
        <begin position="865"/>
        <end position="876"/>
    </location>
</feature>
<comment type="function">
    <text evidence="9">ATP-dependent DNA helicase involved in DNA damage repair by homologous recombination and in genome maintenance. Capable of unwinding D-loops. Plays a role in limiting crossover recombinants during mitotic DNA double-strand break (DSB) repair. Component of a FANCM-MHF complex which promotes gene conversion at blocked replication forks, probably by reversal of the stalled fork.</text>
</comment>
<feature type="region of interest" description="Disordered" evidence="10">
    <location>
        <begin position="770"/>
        <end position="810"/>
    </location>
</feature>
<comment type="catalytic activity">
    <reaction evidence="8 9">
        <text>ATP + H2O = ADP + phosphate + H(+)</text>
        <dbReference type="Rhea" id="RHEA:13065"/>
        <dbReference type="ChEBI" id="CHEBI:15377"/>
        <dbReference type="ChEBI" id="CHEBI:15378"/>
        <dbReference type="ChEBI" id="CHEBI:30616"/>
        <dbReference type="ChEBI" id="CHEBI:43474"/>
        <dbReference type="ChEBI" id="CHEBI:456216"/>
        <dbReference type="EC" id="3.6.4.12"/>
    </reaction>
</comment>
<dbReference type="GO" id="GO:0036297">
    <property type="term" value="P:interstrand cross-link repair"/>
    <property type="evidence" value="ECO:0007669"/>
    <property type="project" value="TreeGrafter"/>
</dbReference>
<feature type="region of interest" description="Disordered" evidence="10">
    <location>
        <begin position="1149"/>
        <end position="1237"/>
    </location>
</feature>
<evidence type="ECO:0000256" key="6">
    <source>
        <dbReference type="ARBA" id="ARBA00022840"/>
    </source>
</evidence>
<keyword evidence="3" id="KW-0547">Nucleotide-binding</keyword>
<evidence type="ECO:0000256" key="8">
    <source>
        <dbReference type="ARBA" id="ARBA00047995"/>
    </source>
</evidence>
<feature type="region of interest" description="Disordered" evidence="10">
    <location>
        <begin position="103"/>
        <end position="192"/>
    </location>
</feature>
<feature type="compositionally biased region" description="Low complexity" evidence="10">
    <location>
        <begin position="852"/>
        <end position="864"/>
    </location>
</feature>
<dbReference type="PANTHER" id="PTHR14025:SF20">
    <property type="entry name" value="FANCONI ANEMIA GROUP M PROTEIN"/>
    <property type="match status" value="1"/>
</dbReference>
<evidence type="ECO:0000256" key="2">
    <source>
        <dbReference type="ARBA" id="ARBA00009889"/>
    </source>
</evidence>
<accession>A0A166V3N0</accession>
<dbReference type="FunFam" id="3.40.50.300:FF:000861">
    <property type="entry name" value="Fanconi anemia, complementation group M"/>
    <property type="match status" value="1"/>
</dbReference>
<reference evidence="13 14" key="1">
    <citation type="journal article" date="2016" name="Mol. Biol. Evol.">
        <title>Comparative Genomics of Early-Diverging Mushroom-Forming Fungi Provides Insights into the Origins of Lignocellulose Decay Capabilities.</title>
        <authorList>
            <person name="Nagy L.G."/>
            <person name="Riley R."/>
            <person name="Tritt A."/>
            <person name="Adam C."/>
            <person name="Daum C."/>
            <person name="Floudas D."/>
            <person name="Sun H."/>
            <person name="Yadav J.S."/>
            <person name="Pangilinan J."/>
            <person name="Larsson K.H."/>
            <person name="Matsuura K."/>
            <person name="Barry K."/>
            <person name="Labutti K."/>
            <person name="Kuo R."/>
            <person name="Ohm R.A."/>
            <person name="Bhattacharya S.S."/>
            <person name="Shirouzu T."/>
            <person name="Yoshinaga Y."/>
            <person name="Martin F.M."/>
            <person name="Grigoriev I.V."/>
            <person name="Hibbett D.S."/>
        </authorList>
    </citation>
    <scope>NUCLEOTIDE SEQUENCE [LARGE SCALE GENOMIC DNA]</scope>
    <source>
        <strain evidence="13 14">CBS 109695</strain>
    </source>
</reference>
<feature type="compositionally biased region" description="Basic and acidic residues" evidence="10">
    <location>
        <begin position="877"/>
        <end position="889"/>
    </location>
</feature>
<dbReference type="GO" id="GO:0009378">
    <property type="term" value="F:four-way junction helicase activity"/>
    <property type="evidence" value="ECO:0007669"/>
    <property type="project" value="TreeGrafter"/>
</dbReference>
<evidence type="ECO:0000256" key="4">
    <source>
        <dbReference type="ARBA" id="ARBA00022801"/>
    </source>
</evidence>
<evidence type="ECO:0000256" key="5">
    <source>
        <dbReference type="ARBA" id="ARBA00022806"/>
    </source>
</evidence>
<feature type="region of interest" description="Disordered" evidence="10">
    <location>
        <begin position="1317"/>
        <end position="1344"/>
    </location>
</feature>
<feature type="compositionally biased region" description="Acidic residues" evidence="10">
    <location>
        <begin position="834"/>
        <end position="845"/>
    </location>
</feature>
<dbReference type="InterPro" id="IPR011545">
    <property type="entry name" value="DEAD/DEAH_box_helicase_dom"/>
</dbReference>
<evidence type="ECO:0000256" key="9">
    <source>
        <dbReference type="RuleBase" id="RU367027"/>
    </source>
</evidence>
<dbReference type="GO" id="GO:0016887">
    <property type="term" value="F:ATP hydrolysis activity"/>
    <property type="evidence" value="ECO:0007669"/>
    <property type="project" value="RHEA"/>
</dbReference>
<dbReference type="InterPro" id="IPR001650">
    <property type="entry name" value="Helicase_C-like"/>
</dbReference>
<feature type="compositionally biased region" description="Acidic residues" evidence="10">
    <location>
        <begin position="171"/>
        <end position="185"/>
    </location>
</feature>
<dbReference type="EMBL" id="KV417486">
    <property type="protein sequence ID" value="KZP32316.1"/>
    <property type="molecule type" value="Genomic_DNA"/>
</dbReference>
<dbReference type="GO" id="GO:0000400">
    <property type="term" value="F:four-way junction DNA binding"/>
    <property type="evidence" value="ECO:0007669"/>
    <property type="project" value="TreeGrafter"/>
</dbReference>
<keyword evidence="14" id="KW-1185">Reference proteome</keyword>
<dbReference type="Pfam" id="PF00271">
    <property type="entry name" value="Helicase_C"/>
    <property type="match status" value="1"/>
</dbReference>
<dbReference type="GO" id="GO:0005524">
    <property type="term" value="F:ATP binding"/>
    <property type="evidence" value="ECO:0007669"/>
    <property type="project" value="UniProtKB-UniRule"/>
</dbReference>
<dbReference type="Pfam" id="PF00270">
    <property type="entry name" value="DEAD"/>
    <property type="match status" value="1"/>
</dbReference>
<dbReference type="GO" id="GO:0043138">
    <property type="term" value="F:3'-5' DNA helicase activity"/>
    <property type="evidence" value="ECO:0007669"/>
    <property type="project" value="InterPro"/>
</dbReference>
<dbReference type="PROSITE" id="PS51192">
    <property type="entry name" value="HELICASE_ATP_BIND_1"/>
    <property type="match status" value="1"/>
</dbReference>
<sequence>MSSDGYFGSDDFDPSLLNEIDAIEALHTQPAYTNYARPVTTRAPPLARQDTSDFFDDSFSIDDAELQILDNFIEDSYSGKAAPVAGPSTVSRTGSKGTVQTTLFGDILQPSPSSSKVSRTSSSSRTLSKQPSVKKSPFGQQAPKTKTWDRTEFAKSGWKKQAKGKGKAKADDDEEEDEVHDEEGGFEQFPAPFVSLGPPPAMKLEADLLEAKHWIYPLNKPKRDYQFNIVKHSLFENTLVALPTGLGKTFIAGVVMLNYYRWFPEGKVIFVAPTKPLVAQQIDASHKACGIPGIDAAELTGEIPKPRRMKLWEQKRVFYMTPQTLVNDLAAGICDPMDIVLIVVDEAHRATGDYAYSQVIRFLMAKNPHFRVLALSATPGSDPEKVQNIINNLHISRIEIRDEQSMDIRAYVHKKEIKQHIIAMNDDVNKIKDLIAKVMEVALKPLFGRGIFYEPLDVVKFHPFRAQQKNRELASKKQHGFSSALTRLAFLARCMGYLFEASVKMCHQALQAVVDETGDEVKKSQSAKTMGKQLRTDTTFTALIKEIEGQKQRSGGYGPHPKMEALKILMLEHFVPREDSAQNSGDGAEDRPRPEDTRAMIFVTNRGCVGEIVQWLNDEGPILKAVPFIGQGTDTHGGKGYTQKKQQEVIAQFKAGEYNVLVCTSIGEEGLDIGDVDLIVCYDAQKAPIRMLQRIGRTGRKRTGYVHVLLSEVREEANWEKAKDTYGEVQKSIVRGDQLELYNDVERLLPDHMKPQCLEKQMAIQEYVREDREKASKKGAAGPSATATAAAKKRKRDTEDMGNNIPNGAFAGFVKASDLKAKKSKKAKVPAFDWDGEDDETDLEIEAGPFGPRRTASTSAAQAKAKPKPKKTLRKAKTMDVKGDEPLENKKKKKTMKAREPELASLTSSQFAQLGADDSDDREIAKGFTSRKRRSDSLELSSSPLRLPRHKPAKSAKISPPSPQRTYDDSVIDITDSEPAPAVARSLPKPSSLHQRPESPKYWTSSFEIPVADDVISIPSSPEHPAYVSPPRSPLKASNIYGSGGRQVNKKLLRSSETSLSPRGPHEEEDSMAWLLDGDEEPNLEIVNSSPVHSRGSLSPAYAVLGAGVEAGRVESRASQKWQRRSQPDESVEILSPLFHKQVGNVFKGKGRNLDMPPPDLPIRIANPSPTSLSDQEYPEPSFAIRPAGKRSKQHAVAAEPESPSLNLPPPFKRRLQKNRPPIPQLLISKTKRQKETPQLGQWLLEEAIHSGDEVSEGSSGEEDVETEFDREFLKESATQASPSYNQSLAYRQSLLSQAPNGPAFAHRPMARGLARFAGGARQRPNVSSSPTREDERPDEYDLGSFVVDDDAEIAYGSDDI</sequence>